<protein>
    <submittedName>
        <fullName evidence="2">Uncharacterized protein</fullName>
    </submittedName>
</protein>
<dbReference type="OrthoDB" id="6095333at2759"/>
<comment type="caution">
    <text evidence="2">The sequence shown here is derived from an EMBL/GenBank/DDBJ whole genome shotgun (WGS) entry which is preliminary data.</text>
</comment>
<dbReference type="AlphaFoldDB" id="A0A8B6CVX6"/>
<accession>A0A8B6CVX6</accession>
<proteinExistence type="predicted"/>
<organism evidence="2 3">
    <name type="scientific">Mytilus galloprovincialis</name>
    <name type="common">Mediterranean mussel</name>
    <dbReference type="NCBI Taxonomy" id="29158"/>
    <lineage>
        <taxon>Eukaryota</taxon>
        <taxon>Metazoa</taxon>
        <taxon>Spiralia</taxon>
        <taxon>Lophotrochozoa</taxon>
        <taxon>Mollusca</taxon>
        <taxon>Bivalvia</taxon>
        <taxon>Autobranchia</taxon>
        <taxon>Pteriomorphia</taxon>
        <taxon>Mytilida</taxon>
        <taxon>Mytiloidea</taxon>
        <taxon>Mytilidae</taxon>
        <taxon>Mytilinae</taxon>
        <taxon>Mytilus</taxon>
    </lineage>
</organism>
<sequence>MSRLICLLLLVVAATAYRYNDGSKTVIIKHPLYGDDYAVSYVDYCNKFHGFKISSSRFSYAGQAYLLKCGAQRFYNLWSNCWNRYHSKSVCFGRLRKRNLFVVYSGGYDSDDYTVGSGSVISYLDYCNRYHGFKIRNSRFSYGGKVYRLKCEAQRFYNLWSNCWNSYKSRSVCFNRFRKRNLFVVYSRGWDADYYSTGSSVISYLDYCNKFHGFKIRNSRFSYGGKSYRLKCKAQRFYNLWSNCWNRYHSQRICFGRLRKINLFAVYSGGYDSDSDEYNVGSVSVISYLDYCGKYHGFKIKNSRFSYGGKGE</sequence>
<keyword evidence="1" id="KW-0732">Signal</keyword>
<gene>
    <name evidence="2" type="ORF">MGAL_10B004850</name>
</gene>
<feature type="signal peptide" evidence="1">
    <location>
        <begin position="1"/>
        <end position="16"/>
    </location>
</feature>
<reference evidence="2" key="1">
    <citation type="submission" date="2018-11" db="EMBL/GenBank/DDBJ databases">
        <authorList>
            <person name="Alioto T."/>
            <person name="Alioto T."/>
        </authorList>
    </citation>
    <scope>NUCLEOTIDE SEQUENCE</scope>
</reference>
<evidence type="ECO:0000313" key="3">
    <source>
        <dbReference type="Proteomes" id="UP000596742"/>
    </source>
</evidence>
<evidence type="ECO:0000256" key="1">
    <source>
        <dbReference type="SAM" id="SignalP"/>
    </source>
</evidence>
<keyword evidence="3" id="KW-1185">Reference proteome</keyword>
<name>A0A8B6CVX6_MYTGA</name>
<feature type="chain" id="PRO_5032479881" evidence="1">
    <location>
        <begin position="17"/>
        <end position="312"/>
    </location>
</feature>
<dbReference type="EMBL" id="UYJE01002456">
    <property type="protein sequence ID" value="VDI10933.1"/>
    <property type="molecule type" value="Genomic_DNA"/>
</dbReference>
<dbReference type="Proteomes" id="UP000596742">
    <property type="component" value="Unassembled WGS sequence"/>
</dbReference>
<evidence type="ECO:0000313" key="2">
    <source>
        <dbReference type="EMBL" id="VDI10933.1"/>
    </source>
</evidence>